<proteinExistence type="predicted"/>
<dbReference type="SUPFAM" id="SSF56349">
    <property type="entry name" value="DNA breaking-rejoining enzymes"/>
    <property type="match status" value="1"/>
</dbReference>
<dbReference type="Gene3D" id="1.10.443.10">
    <property type="entry name" value="Intergrase catalytic core"/>
    <property type="match status" value="1"/>
</dbReference>
<dbReference type="KEGG" id="mend:L6E24_09595"/>
<keyword evidence="1" id="KW-0233">DNA recombination</keyword>
<reference evidence="3" key="1">
    <citation type="submission" date="2022-04" db="EMBL/GenBank/DDBJ databases">
        <title>Complete genome of Methanoplanus endosymbiosus DSM 3599.</title>
        <authorList>
            <person name="Chen S.-C."/>
            <person name="You Y.-T."/>
            <person name="Zhou Y.-Z."/>
            <person name="Lai M.-C."/>
        </authorList>
    </citation>
    <scope>NUCLEOTIDE SEQUENCE</scope>
    <source>
        <strain evidence="3">DSM 3599</strain>
    </source>
</reference>
<dbReference type="Proteomes" id="UP001060368">
    <property type="component" value="Chromosome"/>
</dbReference>
<dbReference type="InterPro" id="IPR031857">
    <property type="entry name" value="Integrase_SSV1_C"/>
</dbReference>
<dbReference type="GO" id="GO:0006310">
    <property type="term" value="P:DNA recombination"/>
    <property type="evidence" value="ECO:0007669"/>
    <property type="project" value="UniProtKB-KW"/>
</dbReference>
<dbReference type="InterPro" id="IPR011010">
    <property type="entry name" value="DNA_brk_join_enz"/>
</dbReference>
<sequence>MSEARKKDYINGLLKLPDIRNIADLLKLKLTDSQTKGLRVFIHFMEDVIGFEKILNINPDKWLKSLKIKTSQPKITFFNDHDLEEAYPLIPVNLQTFFKLAAYTGARGIHLFRALQDFKPENIQTDGDNPEVSFYPVTDAGRGNKSAFVLYFPSSFVDELKSYELPHQHPSTILKGLQDAGMPVKNLRKWHANLLLKHGVQESIVDYLQSRTSRTVIGRHYANLHMQACRAYSQTIQYFPEFTG</sequence>
<dbReference type="GO" id="GO:0015074">
    <property type="term" value="P:DNA integration"/>
    <property type="evidence" value="ECO:0007669"/>
    <property type="project" value="InterPro"/>
</dbReference>
<evidence type="ECO:0000313" key="4">
    <source>
        <dbReference type="Proteomes" id="UP001060368"/>
    </source>
</evidence>
<dbReference type="AlphaFoldDB" id="A0A9E7PKD4"/>
<accession>A0A9E7PKD4</accession>
<dbReference type="GO" id="GO:0003677">
    <property type="term" value="F:DNA binding"/>
    <property type="evidence" value="ECO:0007669"/>
    <property type="project" value="InterPro"/>
</dbReference>
<evidence type="ECO:0000256" key="1">
    <source>
        <dbReference type="ARBA" id="ARBA00023172"/>
    </source>
</evidence>
<protein>
    <recommendedName>
        <fullName evidence="2">Integrase SSV1 C-terminal domain-containing protein</fullName>
    </recommendedName>
</protein>
<organism evidence="3 4">
    <name type="scientific">Methanoplanus endosymbiosus</name>
    <dbReference type="NCBI Taxonomy" id="33865"/>
    <lineage>
        <taxon>Archaea</taxon>
        <taxon>Methanobacteriati</taxon>
        <taxon>Methanobacteriota</taxon>
        <taxon>Stenosarchaea group</taxon>
        <taxon>Methanomicrobia</taxon>
        <taxon>Methanomicrobiales</taxon>
        <taxon>Methanomicrobiaceae</taxon>
        <taxon>Methanoplanus</taxon>
    </lineage>
</organism>
<feature type="domain" description="Integrase SSV1 C-terminal" evidence="2">
    <location>
        <begin position="93"/>
        <end position="237"/>
    </location>
</feature>
<dbReference type="EMBL" id="CP096115">
    <property type="protein sequence ID" value="UUX91623.1"/>
    <property type="molecule type" value="Genomic_DNA"/>
</dbReference>
<dbReference type="InterPro" id="IPR013762">
    <property type="entry name" value="Integrase-like_cat_sf"/>
</dbReference>
<keyword evidence="4" id="KW-1185">Reference proteome</keyword>
<dbReference type="Pfam" id="PF16795">
    <property type="entry name" value="Phage_integr_3"/>
    <property type="match status" value="1"/>
</dbReference>
<name>A0A9E7PKD4_9EURY</name>
<dbReference type="GeneID" id="74307955"/>
<gene>
    <name evidence="3" type="ORF">L6E24_09595</name>
</gene>
<dbReference type="RefSeq" id="WP_257741776.1">
    <property type="nucleotide sequence ID" value="NZ_CP096115.1"/>
</dbReference>
<evidence type="ECO:0000313" key="3">
    <source>
        <dbReference type="EMBL" id="UUX91623.1"/>
    </source>
</evidence>
<evidence type="ECO:0000259" key="2">
    <source>
        <dbReference type="Pfam" id="PF16795"/>
    </source>
</evidence>